<dbReference type="RefSeq" id="WP_165242083.1">
    <property type="nucleotide sequence ID" value="NZ_JAAKZV010000193.1"/>
</dbReference>
<dbReference type="PANTHER" id="PTHR47691">
    <property type="entry name" value="REGULATOR-RELATED"/>
    <property type="match status" value="1"/>
</dbReference>
<dbReference type="EMBL" id="JAAKZV010000193">
    <property type="protein sequence ID" value="NGN68282.1"/>
    <property type="molecule type" value="Genomic_DNA"/>
</dbReference>
<dbReference type="InterPro" id="IPR027417">
    <property type="entry name" value="P-loop_NTPase"/>
</dbReference>
<dbReference type="PANTHER" id="PTHR47691:SF3">
    <property type="entry name" value="HTH-TYPE TRANSCRIPTIONAL REGULATOR RV0890C-RELATED"/>
    <property type="match status" value="1"/>
</dbReference>
<evidence type="ECO:0000313" key="3">
    <source>
        <dbReference type="EMBL" id="NGN68282.1"/>
    </source>
</evidence>
<dbReference type="SMART" id="SM00421">
    <property type="entry name" value="HTH_LUXR"/>
    <property type="match status" value="1"/>
</dbReference>
<dbReference type="CDD" id="cd06170">
    <property type="entry name" value="LuxR_C_like"/>
    <property type="match status" value="1"/>
</dbReference>
<dbReference type="PRINTS" id="PR00038">
    <property type="entry name" value="HTHLUXR"/>
</dbReference>
<dbReference type="GO" id="GO:0003677">
    <property type="term" value="F:DNA binding"/>
    <property type="evidence" value="ECO:0007669"/>
    <property type="project" value="InterPro"/>
</dbReference>
<dbReference type="GO" id="GO:0006355">
    <property type="term" value="P:regulation of DNA-templated transcription"/>
    <property type="evidence" value="ECO:0007669"/>
    <property type="project" value="InterPro"/>
</dbReference>
<feature type="domain" description="HTH luxR-type" evidence="2">
    <location>
        <begin position="719"/>
        <end position="784"/>
    </location>
</feature>
<dbReference type="Gene3D" id="1.10.10.10">
    <property type="entry name" value="Winged helix-like DNA-binding domain superfamily/Winged helix DNA-binding domain"/>
    <property type="match status" value="1"/>
</dbReference>
<dbReference type="AlphaFoldDB" id="A0A6G4U8F5"/>
<protein>
    <submittedName>
        <fullName evidence="3">LuxR family transcriptional regulator</fullName>
    </submittedName>
</protein>
<dbReference type="PROSITE" id="PS50043">
    <property type="entry name" value="HTH_LUXR_2"/>
    <property type="match status" value="1"/>
</dbReference>
<gene>
    <name evidence="3" type="ORF">G5C51_30840</name>
</gene>
<dbReference type="InterPro" id="IPR016032">
    <property type="entry name" value="Sig_transdc_resp-reg_C-effctor"/>
</dbReference>
<keyword evidence="4" id="KW-1185">Reference proteome</keyword>
<proteinExistence type="predicted"/>
<dbReference type="SUPFAM" id="SSF46894">
    <property type="entry name" value="C-terminal effector domain of the bipartite response regulators"/>
    <property type="match status" value="1"/>
</dbReference>
<dbReference type="Gene3D" id="3.40.50.300">
    <property type="entry name" value="P-loop containing nucleotide triphosphate hydrolases"/>
    <property type="match status" value="1"/>
</dbReference>
<dbReference type="Pfam" id="PF00196">
    <property type="entry name" value="GerE"/>
    <property type="match status" value="1"/>
</dbReference>
<organism evidence="3 4">
    <name type="scientific">Streptomyces coryli</name>
    <dbReference type="NCBI Taxonomy" id="1128680"/>
    <lineage>
        <taxon>Bacteria</taxon>
        <taxon>Bacillati</taxon>
        <taxon>Actinomycetota</taxon>
        <taxon>Actinomycetes</taxon>
        <taxon>Kitasatosporales</taxon>
        <taxon>Streptomycetaceae</taxon>
        <taxon>Streptomyces</taxon>
    </lineage>
</organism>
<evidence type="ECO:0000313" key="4">
    <source>
        <dbReference type="Proteomes" id="UP000481583"/>
    </source>
</evidence>
<dbReference type="InterPro" id="IPR036388">
    <property type="entry name" value="WH-like_DNA-bd_sf"/>
</dbReference>
<accession>A0A6G4U8F5</accession>
<dbReference type="Proteomes" id="UP000481583">
    <property type="component" value="Unassembled WGS sequence"/>
</dbReference>
<dbReference type="InterPro" id="IPR000792">
    <property type="entry name" value="Tscrpt_reg_LuxR_C"/>
</dbReference>
<sequence>MTFGFRGGRLPAEVTSFVGRTAELASVRRLLQRSRLVTLTGPGGVGKTRIALRAATQVKGDYADGVRLVQLSGLQDPELLPHTVAAAVGLPGSDPRPVLDALVDTLAEREQLLVLDTCEHLLDAVALLADVLLPAAPRLHILATSRQPLDVPGEHLYAVQPFAVVQPAEAGQHSGSSDALALFAQRAAAAVPGFEITDGNREQASTLVRRLDGIPLGIELAAVRLRALSLDELAEHLADAYDVLEAGRSVPEPRHRTLRTLIGWSHELCTPQERLLWARLSVFAGSFDRAAAEAVCADPELPAASVLPLLISLVDKSVVLRADGPPGTGGETRYRLLDTIREYGAEWLDSLGETAACRSRHVTHYHGLLAHFADRFYTSGQLPLYRAVAAYADNLRAALGYALQDPDAAVHPVSLTAVMWTYWTCSSRLGEGDYWMAKALAHGGPAADRAVTLVWRADYGRYRARPAEGLVWALQAREIAEELDDPRLLAQALRVAGGVRNWLGDHEAAMADFAAAEPLLKHLDRGALIQHHYLKSQTYALSGGRPQEGLVEADAALELCREEPDECWAQGSSSTCRTLSLFLLGRYAEASAEAGRGAALKGAIGDLLGLAAQLDMMACAEAYTGRPLRGARLFGATDSAWRRVGSEPMAGNKIFQAVRDRAERQLLDTLGEAEYRKRFAEGQELGEERTLAFATAGTDDPPAPPRRRTPGAPVPAPATGTPVDALTSREREVAALVSEGLSNREIAQRLVISKRTADAHVEHILSKLGFSSRLEIAALLGSEFHPQLPHTST</sequence>
<evidence type="ECO:0000259" key="2">
    <source>
        <dbReference type="PROSITE" id="PS50043"/>
    </source>
</evidence>
<evidence type="ECO:0000256" key="1">
    <source>
        <dbReference type="SAM" id="MobiDB-lite"/>
    </source>
</evidence>
<dbReference type="PRINTS" id="PR00364">
    <property type="entry name" value="DISEASERSIST"/>
</dbReference>
<dbReference type="SUPFAM" id="SSF52540">
    <property type="entry name" value="P-loop containing nucleoside triphosphate hydrolases"/>
    <property type="match status" value="1"/>
</dbReference>
<comment type="caution">
    <text evidence="3">The sequence shown here is derived from an EMBL/GenBank/DDBJ whole genome shotgun (WGS) entry which is preliminary data.</text>
</comment>
<name>A0A6G4U8F5_9ACTN</name>
<reference evidence="3 4" key="1">
    <citation type="submission" date="2020-02" db="EMBL/GenBank/DDBJ databases">
        <title>Whole-genome analyses of novel actinobacteria.</title>
        <authorList>
            <person name="Sahin N."/>
        </authorList>
    </citation>
    <scope>NUCLEOTIDE SEQUENCE [LARGE SCALE GENOMIC DNA]</scope>
    <source>
        <strain evidence="3 4">A7024</strain>
    </source>
</reference>
<feature type="region of interest" description="Disordered" evidence="1">
    <location>
        <begin position="694"/>
        <end position="722"/>
    </location>
</feature>